<dbReference type="AlphaFoldDB" id="R1I4C8"/>
<sequence length="75" mass="7546">MATNERPARLALTAAVAVLLLGATGVLVRQQVFATTPASGSEAVAEPGAVPPMTRRFGGGVDVSGAPRPVRIPVP</sequence>
<gene>
    <name evidence="2" type="ORF">H480_16865</name>
</gene>
<dbReference type="RefSeq" id="WP_003082537.1">
    <property type="nucleotide sequence ID" value="NZ_AOUO01000219.1"/>
</dbReference>
<feature type="non-terminal residue" evidence="2">
    <location>
        <position position="75"/>
    </location>
</feature>
<feature type="region of interest" description="Disordered" evidence="1">
    <location>
        <begin position="37"/>
        <end position="75"/>
    </location>
</feature>
<dbReference type="Proteomes" id="UP000014139">
    <property type="component" value="Unassembled WGS sequence"/>
</dbReference>
<comment type="caution">
    <text evidence="2">The sequence shown here is derived from an EMBL/GenBank/DDBJ whole genome shotgun (WGS) entry which is preliminary data.</text>
</comment>
<evidence type="ECO:0000256" key="1">
    <source>
        <dbReference type="SAM" id="MobiDB-lite"/>
    </source>
</evidence>
<proteinExistence type="predicted"/>
<reference evidence="2 3" key="1">
    <citation type="submission" date="2013-02" db="EMBL/GenBank/DDBJ databases">
        <title>Draft genome sequence of Amycolatopsis vancoresmycina strain DSM 44592T.</title>
        <authorList>
            <person name="Kumar S."/>
            <person name="Kaur N."/>
            <person name="Kaur C."/>
            <person name="Raghava G.P.S."/>
            <person name="Mayilraj S."/>
        </authorList>
    </citation>
    <scope>NUCLEOTIDE SEQUENCE [LARGE SCALE GENOMIC DNA]</scope>
    <source>
        <strain evidence="2 3">DSM 44592</strain>
    </source>
</reference>
<dbReference type="EMBL" id="AOUO01000219">
    <property type="protein sequence ID" value="EOD67366.1"/>
    <property type="molecule type" value="Genomic_DNA"/>
</dbReference>
<keyword evidence="3" id="KW-1185">Reference proteome</keyword>
<dbReference type="eggNOG" id="ENOG50345JZ">
    <property type="taxonomic scope" value="Bacteria"/>
</dbReference>
<protein>
    <submittedName>
        <fullName evidence="2">Uncharacterized protein</fullName>
    </submittedName>
</protein>
<accession>R1I4C8</accession>
<name>R1I4C8_9PSEU</name>
<organism evidence="2 3">
    <name type="scientific">Amycolatopsis vancoresmycina DSM 44592</name>
    <dbReference type="NCBI Taxonomy" id="1292037"/>
    <lineage>
        <taxon>Bacteria</taxon>
        <taxon>Bacillati</taxon>
        <taxon>Actinomycetota</taxon>
        <taxon>Actinomycetes</taxon>
        <taxon>Pseudonocardiales</taxon>
        <taxon>Pseudonocardiaceae</taxon>
        <taxon>Amycolatopsis</taxon>
    </lineage>
</organism>
<evidence type="ECO:0000313" key="3">
    <source>
        <dbReference type="Proteomes" id="UP000014139"/>
    </source>
</evidence>
<evidence type="ECO:0000313" key="2">
    <source>
        <dbReference type="EMBL" id="EOD67366.1"/>
    </source>
</evidence>